<evidence type="ECO:0000256" key="1">
    <source>
        <dbReference type="SAM" id="MobiDB-lite"/>
    </source>
</evidence>
<gene>
    <name evidence="3" type="ORF">OHC33_007371</name>
</gene>
<protein>
    <recommendedName>
        <fullName evidence="2">DUF7730 domain-containing protein</fullName>
    </recommendedName>
</protein>
<dbReference type="PANTHER" id="PTHR38790">
    <property type="entry name" value="2EXR DOMAIN-CONTAINING PROTEIN-RELATED"/>
    <property type="match status" value="1"/>
</dbReference>
<organism evidence="3 4">
    <name type="scientific">Knufia fluminis</name>
    <dbReference type="NCBI Taxonomy" id="191047"/>
    <lineage>
        <taxon>Eukaryota</taxon>
        <taxon>Fungi</taxon>
        <taxon>Dikarya</taxon>
        <taxon>Ascomycota</taxon>
        <taxon>Pezizomycotina</taxon>
        <taxon>Eurotiomycetes</taxon>
        <taxon>Chaetothyriomycetidae</taxon>
        <taxon>Chaetothyriales</taxon>
        <taxon>Trichomeriaceae</taxon>
        <taxon>Knufia</taxon>
    </lineage>
</organism>
<dbReference type="EMBL" id="JAKLMC020000019">
    <property type="protein sequence ID" value="KAK5951692.1"/>
    <property type="molecule type" value="Genomic_DNA"/>
</dbReference>
<feature type="region of interest" description="Disordered" evidence="1">
    <location>
        <begin position="1"/>
        <end position="140"/>
    </location>
</feature>
<reference evidence="3 4" key="1">
    <citation type="submission" date="2022-12" db="EMBL/GenBank/DDBJ databases">
        <title>Genomic features and morphological characterization of a novel Knufia sp. strain isolated from spacecraft assembly facility.</title>
        <authorList>
            <person name="Teixeira M."/>
            <person name="Chander A.M."/>
            <person name="Stajich J.E."/>
            <person name="Venkateswaran K."/>
        </authorList>
    </citation>
    <scope>NUCLEOTIDE SEQUENCE [LARGE SCALE GENOMIC DNA]</scope>
    <source>
        <strain evidence="3 4">FJI-L2-BK-P2</strain>
    </source>
</reference>
<evidence type="ECO:0000259" key="2">
    <source>
        <dbReference type="Pfam" id="PF24864"/>
    </source>
</evidence>
<proteinExistence type="predicted"/>
<keyword evidence="4" id="KW-1185">Reference proteome</keyword>
<dbReference type="AlphaFoldDB" id="A0AAN8I2P9"/>
<dbReference type="Pfam" id="PF24864">
    <property type="entry name" value="DUF7730"/>
    <property type="match status" value="1"/>
</dbReference>
<evidence type="ECO:0000313" key="3">
    <source>
        <dbReference type="EMBL" id="KAK5951692.1"/>
    </source>
</evidence>
<feature type="compositionally biased region" description="Polar residues" evidence="1">
    <location>
        <begin position="129"/>
        <end position="138"/>
    </location>
</feature>
<evidence type="ECO:0000313" key="4">
    <source>
        <dbReference type="Proteomes" id="UP001316803"/>
    </source>
</evidence>
<feature type="domain" description="DUF7730" evidence="2">
    <location>
        <begin position="214"/>
        <end position="379"/>
    </location>
</feature>
<dbReference type="InterPro" id="IPR056632">
    <property type="entry name" value="DUF7730"/>
</dbReference>
<sequence>MPLGSRYKPSAVKPSVSWSSRLRVAEEDDEPEAAPKPTGLSPEIISNTAALLQSIQDSARSCPRIPSAPVNPAKKDAIPDAGPKSMQTRLPLRSADDTSPIPNHIKRDAPSGLVPPQSAPDSMHRTLDETSANAQPTPAATDDCWVKSESLDAPRVDGQPALHDGQPGIWRCLSNAPYSSHKTWVFVPDKVPAPKGKVSRTKRRKSKRKAKTGFLSLPGELRNEIYKYLIPECRILITCNKPNKELSRAKNVWSEQNVEHKRPRPRLCHLLDLNQVEQGLGITKDLLLACKQVRYDVELYLYSRTTFCFSSTKALHRFLNTASKPGLQAIRNLEILHKGYGLPEMTEHQRYRDKYYERWTKACMQVGEQLSGLQYLKLEAHMRDWPCDLASAVPNTPWRKACLQMAPRRLPKVEVKLCHHMIHRNDMVLKELARRLENDMMTQDGQDDRDRVETEQVLKDLAAKRAAKEARAAARAAKLKAPQSLTISQADIQQSKPTSVKVCRKGNLDKYSSVDTSKMCVAELQNFKDEYCSEKHKAVLA</sequence>
<accession>A0AAN8I2P9</accession>
<feature type="compositionally biased region" description="Polar residues" evidence="1">
    <location>
        <begin position="44"/>
        <end position="59"/>
    </location>
</feature>
<comment type="caution">
    <text evidence="3">The sequence shown here is derived from an EMBL/GenBank/DDBJ whole genome shotgun (WGS) entry which is preliminary data.</text>
</comment>
<dbReference type="Proteomes" id="UP001316803">
    <property type="component" value="Unassembled WGS sequence"/>
</dbReference>
<name>A0AAN8I2P9_9EURO</name>